<dbReference type="GO" id="GO:0031966">
    <property type="term" value="C:mitochondrial membrane"/>
    <property type="evidence" value="ECO:0007669"/>
    <property type="project" value="UniProtKB-SubCell"/>
</dbReference>
<evidence type="ECO:0000256" key="4">
    <source>
        <dbReference type="ARBA" id="ARBA00023128"/>
    </source>
</evidence>
<keyword evidence="4" id="KW-0496">Mitochondrion</keyword>
<evidence type="ECO:0000256" key="5">
    <source>
        <dbReference type="ARBA" id="ARBA00023136"/>
    </source>
</evidence>
<evidence type="ECO:0000256" key="1">
    <source>
        <dbReference type="ARBA" id="ARBA00004225"/>
    </source>
</evidence>
<protein>
    <submittedName>
        <fullName evidence="7">Uncharacterized protein</fullName>
    </submittedName>
</protein>
<evidence type="ECO:0000313" key="8">
    <source>
        <dbReference type="Proteomes" id="UP001153636"/>
    </source>
</evidence>
<dbReference type="GO" id="GO:0032981">
    <property type="term" value="P:mitochondrial respiratory chain complex I assembly"/>
    <property type="evidence" value="ECO:0007669"/>
    <property type="project" value="TreeGrafter"/>
</dbReference>
<evidence type="ECO:0000256" key="3">
    <source>
        <dbReference type="ARBA" id="ARBA00022989"/>
    </source>
</evidence>
<reference evidence="7" key="1">
    <citation type="submission" date="2022-01" db="EMBL/GenBank/DDBJ databases">
        <authorList>
            <person name="King R."/>
        </authorList>
    </citation>
    <scope>NUCLEOTIDE SEQUENCE</scope>
</reference>
<dbReference type="AlphaFoldDB" id="A0A9P0D3E0"/>
<proteinExistence type="predicted"/>
<keyword evidence="3 6" id="KW-1133">Transmembrane helix</keyword>
<organism evidence="7 8">
    <name type="scientific">Psylliodes chrysocephalus</name>
    <dbReference type="NCBI Taxonomy" id="3402493"/>
    <lineage>
        <taxon>Eukaryota</taxon>
        <taxon>Metazoa</taxon>
        <taxon>Ecdysozoa</taxon>
        <taxon>Arthropoda</taxon>
        <taxon>Hexapoda</taxon>
        <taxon>Insecta</taxon>
        <taxon>Pterygota</taxon>
        <taxon>Neoptera</taxon>
        <taxon>Endopterygota</taxon>
        <taxon>Coleoptera</taxon>
        <taxon>Polyphaga</taxon>
        <taxon>Cucujiformia</taxon>
        <taxon>Chrysomeloidea</taxon>
        <taxon>Chrysomelidae</taxon>
        <taxon>Galerucinae</taxon>
        <taxon>Alticini</taxon>
        <taxon>Psylliodes</taxon>
    </lineage>
</organism>
<feature type="transmembrane region" description="Helical" evidence="6">
    <location>
        <begin position="174"/>
        <end position="192"/>
    </location>
</feature>
<gene>
    <name evidence="7" type="ORF">PSYICH_LOCUS11535</name>
</gene>
<evidence type="ECO:0000256" key="6">
    <source>
        <dbReference type="SAM" id="Phobius"/>
    </source>
</evidence>
<dbReference type="EMBL" id="OV651817">
    <property type="protein sequence ID" value="CAH1111118.1"/>
    <property type="molecule type" value="Genomic_DNA"/>
</dbReference>
<dbReference type="InterPro" id="IPR009801">
    <property type="entry name" value="TMEM126"/>
</dbReference>
<comment type="subcellular location">
    <subcellularLocation>
        <location evidence="1">Mitochondrion membrane</location>
        <topology evidence="1">Multi-pass membrane protein</topology>
    </subcellularLocation>
</comment>
<evidence type="ECO:0000313" key="7">
    <source>
        <dbReference type="EMBL" id="CAH1111118.1"/>
    </source>
</evidence>
<accession>A0A9P0D3E0</accession>
<keyword evidence="8" id="KW-1185">Reference proteome</keyword>
<dbReference type="PANTHER" id="PTHR16296">
    <property type="entry name" value="UNCHARACTERIZED HYPOTHALAMUS PROTEIN HT007"/>
    <property type="match status" value="1"/>
</dbReference>
<evidence type="ECO:0000256" key="2">
    <source>
        <dbReference type="ARBA" id="ARBA00022692"/>
    </source>
</evidence>
<name>A0A9P0D3E0_9CUCU</name>
<keyword evidence="2 6" id="KW-0812">Transmembrane</keyword>
<sequence>MALQKKRTSEIPQDAVILTEQKALIYQSRILNNWPDSSDTFGYRNAKGLLAVATFFTGIYANNHFRTKFRLMNYGRMSSYLPISVIPAAMSVLVHQNIVLTDVVLNKYSCPICIQSRAAAFQTLTGFVIPFLVAPVMSLSLVHRFHTFDMPYLSKEPLKVLQILGGQFKKIKNVAFGIFLAQALLASLVTYWESDSVYKVYSKLLEDEKNEEFAA</sequence>
<keyword evidence="5 6" id="KW-0472">Membrane</keyword>
<feature type="transmembrane region" description="Helical" evidence="6">
    <location>
        <begin position="119"/>
        <end position="142"/>
    </location>
</feature>
<feature type="transmembrane region" description="Helical" evidence="6">
    <location>
        <begin position="80"/>
        <end position="99"/>
    </location>
</feature>
<dbReference type="Proteomes" id="UP001153636">
    <property type="component" value="Chromosome 5"/>
</dbReference>
<dbReference type="Pfam" id="PF07114">
    <property type="entry name" value="TMEM126"/>
    <property type="match status" value="1"/>
</dbReference>
<dbReference type="OrthoDB" id="6234762at2759"/>
<dbReference type="PANTHER" id="PTHR16296:SF2">
    <property type="entry name" value="TRANSMEMBRANE PROTEIN 126A"/>
    <property type="match status" value="1"/>
</dbReference>